<evidence type="ECO:0000256" key="4">
    <source>
        <dbReference type="ARBA" id="ARBA00022547"/>
    </source>
</evidence>
<evidence type="ECO:0000256" key="3">
    <source>
        <dbReference type="ARBA" id="ARBA00022448"/>
    </source>
</evidence>
<proteinExistence type="inferred from homology"/>
<dbReference type="CTD" id="4509"/>
<name>A0A513X1A9_ANOPN</name>
<keyword evidence="9 12" id="KW-0496">Mitochondrion</keyword>
<dbReference type="InterPro" id="IPR050635">
    <property type="entry name" value="ATPase_protein_8"/>
</dbReference>
<evidence type="ECO:0000256" key="2">
    <source>
        <dbReference type="ARBA" id="ARBA00008892"/>
    </source>
</evidence>
<comment type="subcellular location">
    <subcellularLocation>
        <location evidence="1 12">Mitochondrion membrane</location>
        <topology evidence="1 12">Single-pass membrane protein</topology>
    </subcellularLocation>
</comment>
<keyword evidence="10 13" id="KW-0472">Membrane</keyword>
<evidence type="ECO:0000256" key="7">
    <source>
        <dbReference type="ARBA" id="ARBA00022989"/>
    </source>
</evidence>
<dbReference type="GO" id="GO:0031966">
    <property type="term" value="C:mitochondrial membrane"/>
    <property type="evidence" value="ECO:0007669"/>
    <property type="project" value="UniProtKB-SubCell"/>
</dbReference>
<dbReference type="AlphaFoldDB" id="A0A513X1A9"/>
<evidence type="ECO:0000256" key="13">
    <source>
        <dbReference type="SAM" id="Phobius"/>
    </source>
</evidence>
<keyword evidence="5 12" id="KW-0812">Transmembrane</keyword>
<evidence type="ECO:0000256" key="9">
    <source>
        <dbReference type="ARBA" id="ARBA00023128"/>
    </source>
</evidence>
<evidence type="ECO:0000256" key="12">
    <source>
        <dbReference type="RuleBase" id="RU003661"/>
    </source>
</evidence>
<keyword evidence="8 12" id="KW-0406">Ion transport</keyword>
<gene>
    <name evidence="14" type="primary">ATP8</name>
</gene>
<dbReference type="RefSeq" id="YP_009681375.1">
    <property type="nucleotide sequence ID" value="NC_044125.1"/>
</dbReference>
<evidence type="ECO:0000256" key="1">
    <source>
        <dbReference type="ARBA" id="ARBA00004304"/>
    </source>
</evidence>
<dbReference type="GeneID" id="41039313"/>
<dbReference type="PANTHER" id="PTHR39937:SF1">
    <property type="entry name" value="ATP SYNTHASE PROTEIN 8"/>
    <property type="match status" value="1"/>
</dbReference>
<evidence type="ECO:0000256" key="10">
    <source>
        <dbReference type="ARBA" id="ARBA00023136"/>
    </source>
</evidence>
<evidence type="ECO:0000256" key="11">
    <source>
        <dbReference type="ARBA" id="ARBA00023310"/>
    </source>
</evidence>
<organism evidence="14">
    <name type="scientific">Anolis punctatus</name>
    <name type="common">Amazon green anole</name>
    <dbReference type="NCBI Taxonomy" id="174263"/>
    <lineage>
        <taxon>Eukaryota</taxon>
        <taxon>Metazoa</taxon>
        <taxon>Chordata</taxon>
        <taxon>Craniata</taxon>
        <taxon>Vertebrata</taxon>
        <taxon>Euteleostomi</taxon>
        <taxon>Lepidosauria</taxon>
        <taxon>Squamata</taxon>
        <taxon>Bifurcata</taxon>
        <taxon>Unidentata</taxon>
        <taxon>Episquamata</taxon>
        <taxon>Toxicofera</taxon>
        <taxon>Iguania</taxon>
        <taxon>Dactyloidae</taxon>
        <taxon>Anolis</taxon>
    </lineage>
</organism>
<feature type="transmembrane region" description="Helical" evidence="13">
    <location>
        <begin position="6"/>
        <end position="25"/>
    </location>
</feature>
<keyword evidence="11" id="KW-0066">ATP synthesis</keyword>
<geneLocation type="mitochondrion" evidence="14"/>
<reference evidence="14" key="2">
    <citation type="journal article" date="2019" name="Mitochondrial DNA Part B Resour">
        <title>Complete mitochondrial genomes for three lizards (Anolis punctatus, Sceloporus woodi, and S. grammicus): a contribution to mitochondrial phylogenomics of Iguanoidea.</title>
        <authorList>
            <person name="Nogueira Dumans A.T."/>
            <person name="Warwar Teixeira G."/>
            <person name="Alves Vieira G."/>
            <person name="Schroder Sarzi D."/>
            <person name="Furtado C."/>
            <person name="Jennings W.B."/>
            <person name="Prosdocimi F."/>
        </authorList>
    </citation>
    <scope>NUCLEOTIDE SEQUENCE</scope>
</reference>
<comment type="similarity">
    <text evidence="2 12">Belongs to the ATPase protein 8 family.</text>
</comment>
<keyword evidence="3 12" id="KW-0813">Transport</keyword>
<dbReference type="PANTHER" id="PTHR39937">
    <property type="entry name" value="ATP SYNTHASE PROTEIN 8"/>
    <property type="match status" value="1"/>
</dbReference>
<keyword evidence="6 12" id="KW-0375">Hydrogen ion transport</keyword>
<reference evidence="14" key="1">
    <citation type="submission" date="2018-10" db="EMBL/GenBank/DDBJ databases">
        <authorList>
            <person name="Dumans A.T.N."/>
            <person name="Jennings W.B."/>
            <person name="Furtado C."/>
            <person name="Prosdocimi F."/>
        </authorList>
    </citation>
    <scope>NUCLEOTIDE SEQUENCE</scope>
</reference>
<dbReference type="EMBL" id="MK091854">
    <property type="protein sequence ID" value="QDH07717.1"/>
    <property type="molecule type" value="Genomic_DNA"/>
</dbReference>
<accession>A0A513X1A9</accession>
<keyword evidence="7 13" id="KW-1133">Transmembrane helix</keyword>
<dbReference type="GO" id="GO:0015078">
    <property type="term" value="F:proton transmembrane transporter activity"/>
    <property type="evidence" value="ECO:0007669"/>
    <property type="project" value="InterPro"/>
</dbReference>
<dbReference type="GO" id="GO:0015986">
    <property type="term" value="P:proton motive force-driven ATP synthesis"/>
    <property type="evidence" value="ECO:0007669"/>
    <property type="project" value="InterPro"/>
</dbReference>
<sequence>MPQLNPSPWLMIFMLIWPFLMIVMLNKTLNLPLTNQPLAMKTEKKYMTPWNWPWY</sequence>
<evidence type="ECO:0000313" key="14">
    <source>
        <dbReference type="EMBL" id="QDH07717.1"/>
    </source>
</evidence>
<evidence type="ECO:0000256" key="6">
    <source>
        <dbReference type="ARBA" id="ARBA00022781"/>
    </source>
</evidence>
<evidence type="ECO:0000256" key="8">
    <source>
        <dbReference type="ARBA" id="ARBA00023065"/>
    </source>
</evidence>
<dbReference type="Pfam" id="PF00895">
    <property type="entry name" value="ATP-synt_8"/>
    <property type="match status" value="1"/>
</dbReference>
<keyword evidence="4 12" id="KW-0138">CF(0)</keyword>
<dbReference type="InterPro" id="IPR001421">
    <property type="entry name" value="ATP8_metazoa"/>
</dbReference>
<evidence type="ECO:0000256" key="5">
    <source>
        <dbReference type="ARBA" id="ARBA00022692"/>
    </source>
</evidence>
<dbReference type="GO" id="GO:0045259">
    <property type="term" value="C:proton-transporting ATP synthase complex"/>
    <property type="evidence" value="ECO:0007669"/>
    <property type="project" value="UniProtKB-KW"/>
</dbReference>
<protein>
    <recommendedName>
        <fullName evidence="12">ATP synthase complex subunit 8</fullName>
    </recommendedName>
</protein>